<accession>A0ABD2ZE32</accession>
<protein>
    <submittedName>
        <fullName evidence="1">Uncharacterized protein</fullName>
    </submittedName>
</protein>
<dbReference type="InterPro" id="IPR035428">
    <property type="entry name" value="FANCF"/>
</dbReference>
<comment type="caution">
    <text evidence="1">The sequence shown here is derived from an EMBL/GenBank/DDBJ whole genome shotgun (WGS) entry which is preliminary data.</text>
</comment>
<dbReference type="AlphaFoldDB" id="A0ABD2ZE32"/>
<organism evidence="1 2">
    <name type="scientific">Cinchona calisaya</name>
    <dbReference type="NCBI Taxonomy" id="153742"/>
    <lineage>
        <taxon>Eukaryota</taxon>
        <taxon>Viridiplantae</taxon>
        <taxon>Streptophyta</taxon>
        <taxon>Embryophyta</taxon>
        <taxon>Tracheophyta</taxon>
        <taxon>Spermatophyta</taxon>
        <taxon>Magnoliopsida</taxon>
        <taxon>eudicotyledons</taxon>
        <taxon>Gunneridae</taxon>
        <taxon>Pentapetalae</taxon>
        <taxon>asterids</taxon>
        <taxon>lamiids</taxon>
        <taxon>Gentianales</taxon>
        <taxon>Rubiaceae</taxon>
        <taxon>Cinchonoideae</taxon>
        <taxon>Cinchoneae</taxon>
        <taxon>Cinchona</taxon>
    </lineage>
</organism>
<dbReference type="Pfam" id="PF11107">
    <property type="entry name" value="FANCF"/>
    <property type="match status" value="1"/>
</dbReference>
<name>A0ABD2ZE32_9GENT</name>
<evidence type="ECO:0000313" key="2">
    <source>
        <dbReference type="Proteomes" id="UP001630127"/>
    </source>
</evidence>
<gene>
    <name evidence="1" type="ORF">ACH5RR_020320</name>
</gene>
<proteinExistence type="predicted"/>
<sequence length="516" mass="57910">MGGWSYPDISLEDLMRVIKGFVDMLVLSSGYQSSGRLAHWDSHNIKKVFQWAIFLENVLKCLRSSDDYQDSLAELDAALSKLTSNTFFPQGLRHISATTLSNARDLTLKHLVHTLSLRDTHLRASVAALIEMDIDELRRISSDGLRLYLERLMNDASKDFVLTRNRTVNFSDAESSKSSMSSLDGSSTMCAVQELGRRQMEVSCISAVETGLDVLSKMIGKSSMDDHQTTLCGQQQLLTTFMTTEERPVEPMIWSHWKSRSLSYLLGKRTIRLVSGANLLFSAPKHQWVQVIKRMDVPADTDEFYEKIELLLLGSIAHKWSSLIEKVMSSSYECLTISKLYQEVQNTLSGRLQNLCSEENMFPEEKSALEYLEGFLSKQFHKVWKLFPVLPAMAIPSRSMLFRSYLIELESQMRGDSSAIRLGSAGPIGSKHGMADLGRRIAGSGSAATLGSVLRKVVVKDLMLLQRCLLVLEVKVTMEACSEPEVAEKQFKVNSIMEKLHFKFIGHPVLRCGTGV</sequence>
<dbReference type="Proteomes" id="UP001630127">
    <property type="component" value="Unassembled WGS sequence"/>
</dbReference>
<evidence type="ECO:0000313" key="1">
    <source>
        <dbReference type="EMBL" id="KAL3517731.1"/>
    </source>
</evidence>
<dbReference type="PANTHER" id="PTHR14449:SF2">
    <property type="entry name" value="FANCONI ANEMIA GROUP F PROTEIN"/>
    <property type="match status" value="1"/>
</dbReference>
<dbReference type="PANTHER" id="PTHR14449">
    <property type="entry name" value="FANCONI ANEMIA GROUP F PROTEIN FANCF"/>
    <property type="match status" value="1"/>
</dbReference>
<reference evidence="1 2" key="1">
    <citation type="submission" date="2024-11" db="EMBL/GenBank/DDBJ databases">
        <title>A near-complete genome assembly of Cinchona calisaya.</title>
        <authorList>
            <person name="Lian D.C."/>
            <person name="Zhao X.W."/>
            <person name="Wei L."/>
        </authorList>
    </citation>
    <scope>NUCLEOTIDE SEQUENCE [LARGE SCALE GENOMIC DNA]</scope>
    <source>
        <tissue evidence="1">Nenye</tissue>
    </source>
</reference>
<dbReference type="EMBL" id="JBJUIK010000009">
    <property type="protein sequence ID" value="KAL3517731.1"/>
    <property type="molecule type" value="Genomic_DNA"/>
</dbReference>
<keyword evidence="2" id="KW-1185">Reference proteome</keyword>